<evidence type="ECO:0000313" key="1">
    <source>
        <dbReference type="EMBL" id="GAK98322.1"/>
    </source>
</evidence>
<evidence type="ECO:0000313" key="2">
    <source>
        <dbReference type="Proteomes" id="UP000029221"/>
    </source>
</evidence>
<proteinExistence type="predicted"/>
<dbReference type="Proteomes" id="UP000029221">
    <property type="component" value="Unassembled WGS sequence"/>
</dbReference>
<protein>
    <submittedName>
        <fullName evidence="1">Uncharacterized protein</fullName>
    </submittedName>
</protein>
<dbReference type="AlphaFoldDB" id="A0A090Q7Z8"/>
<reference evidence="1" key="1">
    <citation type="journal article" date="2014" name="Genome Announc.">
        <title>Draft Genome Sequences of Marine Flavobacterium Nonlabens Strains NR17, NR24, NR27, NR32, NR33, and Ara13.</title>
        <authorList>
            <person name="Nakanishi M."/>
            <person name="Meirelles P."/>
            <person name="Suzuki R."/>
            <person name="Takatani N."/>
            <person name="Mino S."/>
            <person name="Suda W."/>
            <person name="Oshima K."/>
            <person name="Hattori M."/>
            <person name="Ohkuma M."/>
            <person name="Hosokawa M."/>
            <person name="Miyashita K."/>
            <person name="Thompson F.L."/>
            <person name="Niwa A."/>
            <person name="Sawabe T."/>
            <person name="Sawabe T."/>
        </authorList>
    </citation>
    <scope>NUCLEOTIDE SEQUENCE [LARGE SCALE GENOMIC DNA]</scope>
    <source>
        <strain evidence="1">JCM 19294</strain>
    </source>
</reference>
<comment type="caution">
    <text evidence="1">The sequence shown here is derived from an EMBL/GenBank/DDBJ whole genome shotgun (WGS) entry which is preliminary data.</text>
</comment>
<name>A0A090Q7Z8_9FLAO</name>
<dbReference type="EMBL" id="BBML01000015">
    <property type="protein sequence ID" value="GAK98322.1"/>
    <property type="molecule type" value="Genomic_DNA"/>
</dbReference>
<accession>A0A090Q7Z8</accession>
<organism evidence="1 2">
    <name type="scientific">Nonlabens tegetincola</name>
    <dbReference type="NCBI Taxonomy" id="323273"/>
    <lineage>
        <taxon>Bacteria</taxon>
        <taxon>Pseudomonadati</taxon>
        <taxon>Bacteroidota</taxon>
        <taxon>Flavobacteriia</taxon>
        <taxon>Flavobacteriales</taxon>
        <taxon>Flavobacteriaceae</taxon>
        <taxon>Nonlabens</taxon>
    </lineage>
</organism>
<keyword evidence="2" id="KW-1185">Reference proteome</keyword>
<gene>
    <name evidence="1" type="ORF">JCM19294_1516</name>
</gene>
<sequence>MYNDITYKGKYNGKDITINFENTKRGYIKIGNRDRIPFDYKIEKSKVDNGDAKKIKTYVYRFTVDAKYDFYFPFGLYEIGQKRSPVLRANDSLTFVRQ</sequence>